<dbReference type="InterPro" id="IPR045055">
    <property type="entry name" value="DNA2/NAM7-like"/>
</dbReference>
<dbReference type="InterPro" id="IPR047187">
    <property type="entry name" value="SF1_C_Upf1"/>
</dbReference>
<proteinExistence type="predicted"/>
<dbReference type="InterPro" id="IPR027417">
    <property type="entry name" value="P-loop_NTPase"/>
</dbReference>
<dbReference type="SUPFAM" id="SSF52540">
    <property type="entry name" value="P-loop containing nucleoside triphosphate hydrolases"/>
    <property type="match status" value="2"/>
</dbReference>
<dbReference type="Gene3D" id="3.40.960.10">
    <property type="entry name" value="VSR Endonuclease"/>
    <property type="match status" value="1"/>
</dbReference>
<evidence type="ECO:0000313" key="2">
    <source>
        <dbReference type="EMBL" id="AGH16469.1"/>
    </source>
</evidence>
<accession>A0ABM5NEJ3</accession>
<dbReference type="Pfam" id="PF18741">
    <property type="entry name" value="MTES_1575"/>
    <property type="match status" value="1"/>
</dbReference>
<name>A0ABM5NEJ3_LIBAS</name>
<sequence>MIIGGQFLMNNYNIKHVRQCLDDMRRKLLDCSVQNKLLNFRMDQQSVLRIFNTSPNQLYQQIFREEVMQFMPLPMPTKKQAQAYGFADTGNHHTIDESTWIEKLGLSINYDLPIEYDSDDEKKNYQVLQKVRDLIVEDIKTSNDLVDIREIEKKIEISLQKLTSIIQNYGYADIEDLERAIKENKPLKPPHFQNNLSDNQIQTAYFQDKLESILRLINEKSQISIKETGTSILYIVLGFLEWYEIDDYDNPRLAPLFTIPVALEKRSSTSQPGLTQYHLRYTGEEIILNLSLKEKLQSDFGIILPAIAEGMWPEDYFLQIQKIIEESKSHWAVRRYGVLGLLNFSKMLMYLDLDHLRWPEGEDNILNHDIIQRLFIAQSCDHDKDNASSNQNIEYKIDEIEDIHQRCPLIDDSDSSQHSAVIDVINGKNLIIEGPPGTGKSQTITNIIAAAMLHGKKILFCAQKMAAIEVVRHRLEKAGLGEFCLELHSHKVHKRAILDDLRKRIDNRNIKTVPQEIDVEITRYEELKGQLNQYAQEINQIWKNTELSIHQILMGAARYRHNLPLDPVQLHVEGLSGENADRLLRSRLEDQIKAFKDVIVEFHKQAGESMELMNHPWYGVHSSDIHILNYNKALSSLENWQSALIKWQKDHEVFLNRYGVQNQRQRLLYWQGQLLAAVDQVPSLPRVICFKAFKKLEDSSIASIKQWIVDFSHLQDDFNDINIHLDPKKLEELKVGKDIPYFPDLSGEFGISAESSFKDIRNTISSLQKMMVSCEKYWESFSGLMQCFPPVFSQKILPNRQGFENAVLLMELAVELPVSLLRLRDDFFNNSGIDSVLEELFERLDSLKILQESLDDVFNMKKLPDAQVLQDLNKVLHSAGLLSSWWGASCKKAKASLLSLAKNPGISWKKLYAQLPNAYQFAVEKEKLEKRNFGNTLGEHYRGLSTDIVALKNIREWYRKVHQIWKDNSSLDDALINGFLMLDSQLFKRIQKLHCDELSKKITKVFGRIQELEQFLPKQKELQNRSALFVGEGNVFDSLIQRLSHNFDPWQNWFKEDEILLQEAQEFSAKLHKIREKNIVLAEESLIKKFFGEEIKLSVFDSNTKESNKSLAVINSTLEFAHSIRERVLFDELIQGINHIDDHTIYNSFIKDLKNLRMIWQQQVKTQEDFIEDTQLDMAQWAARCNDELVKLISRNSEAIKKPRWLNGWVNLMHMVQDMQDKGLKEIQAAIFNNSLDVKYLESSLLAAIYHQLSQEILTEKPHLMHYSAVQFTAKQERFREYDKRLQFLQRQRIASVIGNQKIAQGISGGLKSDYTELSLIRSELGKKNRNIPIRQLISRAKNSLLQLKPCFMMSPMSVANYLEPKDVKFDLVIMDESSQIKPEDALGVIARGKQIVVVGDPKQLPPTRFFDHDNDQEDYDEEVAAVSQTESILDALLPLFSMRRLQWHYRSLNENLIACSNYYFYDNSLIVFPSPYTSVDRYGVGFTHVKNGVVVDQGNPEEARVIALAVKDHALRYPEESLGVIAMNAKQRDLIESTINKLCRKDSEVEKAISKLRMHADPFFIKNLENVQGDERDRIFISFTYGPHEPGGRVFQRFGPINSDIGWRRLNVLFTRSRRRIEVFSTMRYLDVVVDIDSKLGIRVMRDFLHFAETGYMEHSLKTKTNKQDSDFAVSVVNELEKTGFACDSQLGDMGFSIDVVVRDPNNPGHYLMGIECDGAMYNSAKSARDRDRLRQEVLERMGWRIRRIWSVDWFSNPDEVIEPIIRELRELISQKSSSTRE</sequence>
<organism evidence="2 3">
    <name type="scientific">Candidatus Liberibacter asiaticus str. gxpsy</name>
    <dbReference type="NCBI Taxonomy" id="1174529"/>
    <lineage>
        <taxon>Bacteria</taxon>
        <taxon>Pseudomonadati</taxon>
        <taxon>Pseudomonadota</taxon>
        <taxon>Alphaproteobacteria</taxon>
        <taxon>Hyphomicrobiales</taxon>
        <taxon>Rhizobiaceae</taxon>
        <taxon>Liberibacter</taxon>
    </lineage>
</organism>
<dbReference type="PANTHER" id="PTHR10887">
    <property type="entry name" value="DNA2/NAM7 HELICASE FAMILY"/>
    <property type="match status" value="1"/>
</dbReference>
<evidence type="ECO:0000259" key="1">
    <source>
        <dbReference type="SMART" id="SM00952"/>
    </source>
</evidence>
<keyword evidence="3" id="KW-1185">Reference proteome</keyword>
<feature type="domain" description="RAP" evidence="1">
    <location>
        <begin position="1716"/>
        <end position="1770"/>
    </location>
</feature>
<dbReference type="Pfam" id="PF13087">
    <property type="entry name" value="AAA_12"/>
    <property type="match status" value="1"/>
</dbReference>
<dbReference type="InterPro" id="IPR013584">
    <property type="entry name" value="RAP"/>
</dbReference>
<evidence type="ECO:0000313" key="3">
    <source>
        <dbReference type="Proteomes" id="UP000011820"/>
    </source>
</evidence>
<dbReference type="Proteomes" id="UP000011820">
    <property type="component" value="Chromosome"/>
</dbReference>
<dbReference type="InterPro" id="IPR049468">
    <property type="entry name" value="Restrct_endonuc-II-like_dom"/>
</dbReference>
<dbReference type="InterPro" id="IPR041677">
    <property type="entry name" value="DNA2/NAM7_AAA_11"/>
</dbReference>
<reference evidence="2 3" key="1">
    <citation type="journal article" date="2013" name="Genome Announc.">
        <title>Complete Genome Sequence of a Chinese Strain of 'Candidatus Liberibacter asiaticus'.</title>
        <authorList>
            <person name="Lin H."/>
            <person name="Han C.S."/>
            <person name="Liu B."/>
            <person name="Lou B."/>
            <person name="Bai X."/>
            <person name="Deng C."/>
            <person name="Civerolo E.L."/>
            <person name="Gupta G."/>
        </authorList>
    </citation>
    <scope>NUCLEOTIDE SEQUENCE [LARGE SCALE GENOMIC DNA]</scope>
    <source>
        <strain evidence="3">gxpsy</strain>
    </source>
</reference>
<dbReference type="Pfam" id="PF13086">
    <property type="entry name" value="AAA_11"/>
    <property type="match status" value="2"/>
</dbReference>
<dbReference type="InterPro" id="IPR041679">
    <property type="entry name" value="DNA2/NAM7-like_C"/>
</dbReference>
<dbReference type="Pfam" id="PF13195">
    <property type="entry name" value="DUF4011"/>
    <property type="match status" value="1"/>
</dbReference>
<dbReference type="CDD" id="cd18808">
    <property type="entry name" value="SF1_C_Upf1"/>
    <property type="match status" value="1"/>
</dbReference>
<dbReference type="InterPro" id="IPR025103">
    <property type="entry name" value="DUF4011"/>
</dbReference>
<dbReference type="Gene3D" id="3.40.50.300">
    <property type="entry name" value="P-loop containing nucleotide triphosphate hydrolases"/>
    <property type="match status" value="3"/>
</dbReference>
<protein>
    <recommendedName>
        <fullName evidence="1">RAP domain-containing protein</fullName>
    </recommendedName>
</protein>
<gene>
    <name evidence="2" type="ORF">WSI_00485</name>
</gene>
<dbReference type="SUPFAM" id="SSF52980">
    <property type="entry name" value="Restriction endonuclease-like"/>
    <property type="match status" value="1"/>
</dbReference>
<dbReference type="EMBL" id="CP004005">
    <property type="protein sequence ID" value="AGH16469.1"/>
    <property type="molecule type" value="Genomic_DNA"/>
</dbReference>
<dbReference type="InterPro" id="IPR011335">
    <property type="entry name" value="Restrct_endonuc-II-like"/>
</dbReference>
<dbReference type="SMART" id="SM00952">
    <property type="entry name" value="RAP"/>
    <property type="match status" value="1"/>
</dbReference>
<dbReference type="NCBIfam" id="NF042953">
    <property type="entry name" value="Hhe_antiphage"/>
    <property type="match status" value="1"/>
</dbReference>
<dbReference type="PANTHER" id="PTHR10887:SF495">
    <property type="entry name" value="HELICASE SENATAXIN ISOFORM X1-RELATED"/>
    <property type="match status" value="1"/>
</dbReference>